<proteinExistence type="inferred from homology"/>
<dbReference type="STRING" id="856736.SAMN04488058_10279"/>
<dbReference type="PANTHER" id="PTHR30290:SF9">
    <property type="entry name" value="OLIGOPEPTIDE-BINDING PROTEIN APPA"/>
    <property type="match status" value="1"/>
</dbReference>
<feature type="signal peptide" evidence="4">
    <location>
        <begin position="1"/>
        <end position="22"/>
    </location>
</feature>
<dbReference type="Pfam" id="PF00496">
    <property type="entry name" value="SBP_bac_5"/>
    <property type="match status" value="1"/>
</dbReference>
<dbReference type="GO" id="GO:1904680">
    <property type="term" value="F:peptide transmembrane transporter activity"/>
    <property type="evidence" value="ECO:0007669"/>
    <property type="project" value="TreeGrafter"/>
</dbReference>
<dbReference type="GO" id="GO:0042597">
    <property type="term" value="C:periplasmic space"/>
    <property type="evidence" value="ECO:0007669"/>
    <property type="project" value="UniProtKB-ARBA"/>
</dbReference>
<dbReference type="EMBL" id="FNZA01000002">
    <property type="protein sequence ID" value="SEI86466.1"/>
    <property type="molecule type" value="Genomic_DNA"/>
</dbReference>
<dbReference type="OrthoDB" id="9772924at2"/>
<dbReference type="Gene3D" id="3.90.76.10">
    <property type="entry name" value="Dipeptide-binding Protein, Domain 1"/>
    <property type="match status" value="1"/>
</dbReference>
<name>A0A1H6U4Q5_9DEIO</name>
<evidence type="ECO:0000313" key="6">
    <source>
        <dbReference type="EMBL" id="SEI86466.1"/>
    </source>
</evidence>
<dbReference type="InterPro" id="IPR000914">
    <property type="entry name" value="SBP_5_dom"/>
</dbReference>
<feature type="domain" description="Solute-binding protein family 5" evidence="5">
    <location>
        <begin position="96"/>
        <end position="471"/>
    </location>
</feature>
<evidence type="ECO:0000313" key="7">
    <source>
        <dbReference type="Proteomes" id="UP000199223"/>
    </source>
</evidence>
<evidence type="ECO:0000256" key="3">
    <source>
        <dbReference type="ARBA" id="ARBA00022729"/>
    </source>
</evidence>
<evidence type="ECO:0000256" key="4">
    <source>
        <dbReference type="SAM" id="SignalP"/>
    </source>
</evidence>
<evidence type="ECO:0000256" key="1">
    <source>
        <dbReference type="ARBA" id="ARBA00005695"/>
    </source>
</evidence>
<dbReference type="AlphaFoldDB" id="A0A1H6U4Q5"/>
<dbReference type="GO" id="GO:0015833">
    <property type="term" value="P:peptide transport"/>
    <property type="evidence" value="ECO:0007669"/>
    <property type="project" value="TreeGrafter"/>
</dbReference>
<dbReference type="InterPro" id="IPR039424">
    <property type="entry name" value="SBP_5"/>
</dbReference>
<evidence type="ECO:0000256" key="2">
    <source>
        <dbReference type="ARBA" id="ARBA00022448"/>
    </source>
</evidence>
<sequence>MKKLLAISALLFGAAAAGPANNSLIIGTSQEPPNILDYWATNNLAITSEINGWMLPSLTYRDNDGKVLTDAATTVPTQANGLYKINRSGGKVVSNSVTYTIRNDAKWSDGRTMTVADVQFWLDVQNDERVPVPDRNPWENAKITKISDKRFTITFNPPYLFADQVAPALAPSHAMQAAWNEFDTATKGQKPGEAVQEQWTRFVNKFSSSTNLPKVVGGAFRPTAWRPGNSLTLTRNKNYWRKPSGGESKYLQTVTYRFIPNTNTLKVNVLSGQLDALATVGLTFDQALDMQKRQGNKFKTYFVPGAIWEHIDINARGTKAKALGLDDPKIRQALLLSINRPALTQALFQGRQAVSHAFVNPLASVYNPNVTKYNFDQARAKQLFAAAGWRAGSDGILAKNGQKFALTFSTTAGNAVRERVQQILQAQWRQVGVQVNIQNYPASVFFGPDMLSKGEEGKWDLAMYAWVGDPTFEEGDLFKSDGIPTAANGYSGQNNPGWKNAEYDRLHAASRIEFNAATRKANFARMQNLWAAEVPSLPLYFRSNPYTVANGLVNYTFSAYTLYPTWDAYRVGWTQRGAVKAHEQRE</sequence>
<organism evidence="6 7">
    <name type="scientific">Deinococcus reticulitermitis</name>
    <dbReference type="NCBI Taxonomy" id="856736"/>
    <lineage>
        <taxon>Bacteria</taxon>
        <taxon>Thermotogati</taxon>
        <taxon>Deinococcota</taxon>
        <taxon>Deinococci</taxon>
        <taxon>Deinococcales</taxon>
        <taxon>Deinococcaceae</taxon>
        <taxon>Deinococcus</taxon>
    </lineage>
</organism>
<dbReference type="GO" id="GO:0043190">
    <property type="term" value="C:ATP-binding cassette (ABC) transporter complex"/>
    <property type="evidence" value="ECO:0007669"/>
    <property type="project" value="InterPro"/>
</dbReference>
<dbReference type="RefSeq" id="WP_092263292.1">
    <property type="nucleotide sequence ID" value="NZ_FNZA01000002.1"/>
</dbReference>
<gene>
    <name evidence="6" type="ORF">SAMN04488058_10279</name>
</gene>
<reference evidence="7" key="1">
    <citation type="submission" date="2016-10" db="EMBL/GenBank/DDBJ databases">
        <authorList>
            <person name="Varghese N."/>
            <person name="Submissions S."/>
        </authorList>
    </citation>
    <scope>NUCLEOTIDE SEQUENCE [LARGE SCALE GENOMIC DNA]</scope>
    <source>
        <strain evidence="7">CGMCC 1.10218</strain>
    </source>
</reference>
<dbReference type="Gene3D" id="3.40.190.10">
    <property type="entry name" value="Periplasmic binding protein-like II"/>
    <property type="match status" value="1"/>
</dbReference>
<dbReference type="PIRSF" id="PIRSF002741">
    <property type="entry name" value="MppA"/>
    <property type="match status" value="1"/>
</dbReference>
<protein>
    <submittedName>
        <fullName evidence="6">Peptide/nickel transport system substrate-binding protein</fullName>
    </submittedName>
</protein>
<evidence type="ECO:0000259" key="5">
    <source>
        <dbReference type="Pfam" id="PF00496"/>
    </source>
</evidence>
<feature type="chain" id="PRO_5011547853" evidence="4">
    <location>
        <begin position="23"/>
        <end position="586"/>
    </location>
</feature>
<comment type="similarity">
    <text evidence="1">Belongs to the bacterial solute-binding protein 5 family.</text>
</comment>
<dbReference type="Gene3D" id="3.10.105.10">
    <property type="entry name" value="Dipeptide-binding Protein, Domain 3"/>
    <property type="match status" value="1"/>
</dbReference>
<accession>A0A1H6U4Q5</accession>
<dbReference type="PANTHER" id="PTHR30290">
    <property type="entry name" value="PERIPLASMIC BINDING COMPONENT OF ABC TRANSPORTER"/>
    <property type="match status" value="1"/>
</dbReference>
<keyword evidence="2" id="KW-0813">Transport</keyword>
<dbReference type="CDD" id="cd08513">
    <property type="entry name" value="PBP2_thermophilic_Hb8_like"/>
    <property type="match status" value="1"/>
</dbReference>
<dbReference type="InterPro" id="IPR030678">
    <property type="entry name" value="Peptide/Ni-bd"/>
</dbReference>
<keyword evidence="7" id="KW-1185">Reference proteome</keyword>
<keyword evidence="3 4" id="KW-0732">Signal</keyword>
<dbReference type="Proteomes" id="UP000199223">
    <property type="component" value="Unassembled WGS sequence"/>
</dbReference>
<dbReference type="SUPFAM" id="SSF53850">
    <property type="entry name" value="Periplasmic binding protein-like II"/>
    <property type="match status" value="1"/>
</dbReference>